<comment type="caution">
    <text evidence="1">The sequence shown here is derived from an EMBL/GenBank/DDBJ whole genome shotgun (WGS) entry which is preliminary data.</text>
</comment>
<reference evidence="1" key="1">
    <citation type="submission" date="2022-05" db="EMBL/GenBank/DDBJ databases">
        <title>Chromosome-level genome of Chaenocephalus aceratus.</title>
        <authorList>
            <person name="Park H."/>
        </authorList>
    </citation>
    <scope>NUCLEOTIDE SEQUENCE</scope>
    <source>
        <strain evidence="1">KU_202001</strain>
    </source>
</reference>
<proteinExistence type="predicted"/>
<organism evidence="1 2">
    <name type="scientific">Chaenocephalus aceratus</name>
    <name type="common">Blackfin icefish</name>
    <name type="synonym">Chaenichthys aceratus</name>
    <dbReference type="NCBI Taxonomy" id="36190"/>
    <lineage>
        <taxon>Eukaryota</taxon>
        <taxon>Metazoa</taxon>
        <taxon>Chordata</taxon>
        <taxon>Craniata</taxon>
        <taxon>Vertebrata</taxon>
        <taxon>Euteleostomi</taxon>
        <taxon>Actinopterygii</taxon>
        <taxon>Neopterygii</taxon>
        <taxon>Teleostei</taxon>
        <taxon>Neoteleostei</taxon>
        <taxon>Acanthomorphata</taxon>
        <taxon>Eupercaria</taxon>
        <taxon>Perciformes</taxon>
        <taxon>Notothenioidei</taxon>
        <taxon>Channichthyidae</taxon>
        <taxon>Chaenocephalus</taxon>
    </lineage>
</organism>
<dbReference type="EMBL" id="CM043794">
    <property type="protein sequence ID" value="KAI4818665.1"/>
    <property type="molecule type" value="Genomic_DNA"/>
</dbReference>
<sequence length="897" mass="102835">MDSSVITLMSDDQLREYLPSYGDRLAVFGHCRRKEKEPTSRKSKLFERLRGKLSRNKGDHVSETDHQTAPKNAQKNQRKIEIGWVHFREGEFVQVRTKKGGGTRKESVMKDSTKQDLIEKAVQLFFPDGKNAEGSLTDFDIDLTDFQRHSLEGSITVKELYEKTKLPLLRFYLTTKKRDIASDIHLVENNSDATAQEGENTHARPDTYHLSTDTSVTDPVEISTSDVIFVGSSTVFANENSDSVSLLYTTVNPTDASSLQAHETLFHVGALDDSGIVTFRTDSISLMEYSSLDDTLSLSTELSIESSMPPSMDMFQEQANQRERVKKIIVLHRGQILRELILVFSEENIMENDFHFQVILPDGKLEKAVDDGGVMRDILSEFWNDFYEQCTMGNGFKVPYMRHDFGKQEWESVGRIITFGWQQEKYLPVKLSPVLLEQAVLGFVESDLVDSFLKYVSESERVIFESCRSDFEGVDQEELLEIMDIHNCRRLPTADNFEQILKEIAHQKLIQEPAFVIEQWNNTLAPLRSELKGIAAVYEELQPTSRKIMRSMTYPSTQNAQEKQMVNEKTPWSKRRCVLTILMLGTFMLTLYILSPEVSWPLKFWTKTSPPEDPSAYFVPYPHRYRFILDEPHRCLQESPFLVLVIPVAPHNREARNTIRNTWGRETIVLGQVVSHYFLLGLSNEEYGTATPKEQVLEESQRHHDILQSDFLDSYNNLTIKTMVMFEWLGSHCPNTPYAMKIDSDMFLNVHNLVDLLLKAPKQLYMTGMVARNATVIRDRTSKWFLPYSAFSGSRYPPYTLGLGYVFSLDLPKKILEASAHVRAVYIEDVYVGMCMKHMGFQLTDPPRGDLFRAQGLIPDGTSNCYWTSVITTILQNPNQLSEAWRSYRSMNTSDCA</sequence>
<evidence type="ECO:0000313" key="2">
    <source>
        <dbReference type="Proteomes" id="UP001057452"/>
    </source>
</evidence>
<evidence type="ECO:0000313" key="1">
    <source>
        <dbReference type="EMBL" id="KAI4818665.1"/>
    </source>
</evidence>
<accession>A0ACB9WYP7</accession>
<name>A0ACB9WYP7_CHAAC</name>
<dbReference type="Proteomes" id="UP001057452">
    <property type="component" value="Chromosome 10"/>
</dbReference>
<gene>
    <name evidence="1" type="ORF">KUCAC02_003969</name>
</gene>
<keyword evidence="2" id="KW-1185">Reference proteome</keyword>
<protein>
    <submittedName>
        <fullName evidence="1">Uncharacterized protein</fullName>
    </submittedName>
</protein>